<name>A0ABX2A6P2_9MICO</name>
<gene>
    <name evidence="2" type="ORF">HDG69_003127</name>
</gene>
<accession>A0ABX2A6P2</accession>
<protein>
    <submittedName>
        <fullName evidence="2">Uncharacterized protein</fullName>
    </submittedName>
</protein>
<feature type="compositionally biased region" description="Basic and acidic residues" evidence="1">
    <location>
        <begin position="13"/>
        <end position="22"/>
    </location>
</feature>
<dbReference type="RefSeq" id="WP_171784755.1">
    <property type="nucleotide sequence ID" value="NZ_BAAAML010000003.1"/>
</dbReference>
<evidence type="ECO:0000313" key="2">
    <source>
        <dbReference type="EMBL" id="NOV98532.1"/>
    </source>
</evidence>
<dbReference type="EMBL" id="JABEZU010000004">
    <property type="protein sequence ID" value="NOV98532.1"/>
    <property type="molecule type" value="Genomic_DNA"/>
</dbReference>
<evidence type="ECO:0000313" key="3">
    <source>
        <dbReference type="Proteomes" id="UP000757540"/>
    </source>
</evidence>
<proteinExistence type="predicted"/>
<feature type="region of interest" description="Disordered" evidence="1">
    <location>
        <begin position="1"/>
        <end position="22"/>
    </location>
</feature>
<comment type="caution">
    <text evidence="2">The sequence shown here is derived from an EMBL/GenBank/DDBJ whole genome shotgun (WGS) entry which is preliminary data.</text>
</comment>
<evidence type="ECO:0000256" key="1">
    <source>
        <dbReference type="SAM" id="MobiDB-lite"/>
    </source>
</evidence>
<dbReference type="Proteomes" id="UP000757540">
    <property type="component" value="Unassembled WGS sequence"/>
</dbReference>
<organism evidence="2 3">
    <name type="scientific">Isoptericola halotolerans</name>
    <dbReference type="NCBI Taxonomy" id="300560"/>
    <lineage>
        <taxon>Bacteria</taxon>
        <taxon>Bacillati</taxon>
        <taxon>Actinomycetota</taxon>
        <taxon>Actinomycetes</taxon>
        <taxon>Micrococcales</taxon>
        <taxon>Promicromonosporaceae</taxon>
        <taxon>Isoptericola</taxon>
    </lineage>
</organism>
<keyword evidence="3" id="KW-1185">Reference proteome</keyword>
<sequence>MKSPMLAELSELDPARDLRAPGRADDDALAEILAQPRVAPAGERRPARRPGRVAAVASAAAAVTVAVVVVSVTLDSPTAYASWTPVPAAVGDAEAAQRSEPCGGTVTEIVEGPDGPDVQEVAVAPVLTDVRGDYTYVVVAGEDAYGECFVTDADGGEPEVVTSSAVVPELRAPGARELTTEQSGTATWSQGDQVEGALTSALGQAGDDVAAVELTLTSGERVEASVAGGWWAVWAPGGSALAASAEVTFTDGTTEQVPVG</sequence>
<reference evidence="2 3" key="1">
    <citation type="submission" date="2020-05" db="EMBL/GenBank/DDBJ databases">
        <title>Genomic Encyclopedia of Type Strains, Phase III (KMG-III): the genomes of soil and plant-associated and newly described type strains.</title>
        <authorList>
            <person name="Whitman W."/>
        </authorList>
    </citation>
    <scope>NUCLEOTIDE SEQUENCE [LARGE SCALE GENOMIC DNA]</scope>
    <source>
        <strain evidence="2 3">KCTC 19046</strain>
    </source>
</reference>